<proteinExistence type="predicted"/>
<evidence type="ECO:0000313" key="2">
    <source>
        <dbReference type="EMBL" id="KAB8297386.1"/>
    </source>
</evidence>
<accession>A0A5N6K4V0</accession>
<evidence type="ECO:0000313" key="3">
    <source>
        <dbReference type="Proteomes" id="UP000326757"/>
    </source>
</evidence>
<comment type="caution">
    <text evidence="2">The sequence shown here is derived from an EMBL/GenBank/DDBJ whole genome shotgun (WGS) entry which is preliminary data.</text>
</comment>
<dbReference type="Proteomes" id="UP000326757">
    <property type="component" value="Unassembled WGS sequence"/>
</dbReference>
<dbReference type="EMBL" id="VIGI01000008">
    <property type="protein sequence ID" value="KAB8297386.1"/>
    <property type="molecule type" value="Genomic_DNA"/>
</dbReference>
<gene>
    <name evidence="2" type="ORF">EYC80_002729</name>
</gene>
<evidence type="ECO:0000256" key="1">
    <source>
        <dbReference type="SAM" id="MobiDB-lite"/>
    </source>
</evidence>
<sequence>MFNQVEFGFYLISDQSRASHYDVIMGSGEKNMRTGCYHHGCHGRDRRDGSYVQYSSTQTNQSSLLDRHRIQDKRRYIQKSETQNNLAPHRARRTTISNRTNHHFLLKSKRLKDYLLTSLKSHIERIEKWLPDNEYRGDPSDNGPHILEDKEDMDWQLEREIVVNEYAWNSEVLPVSRSEEKLETTSPQNSHGDPCHGGGLTEIAFSHDFFSGV</sequence>
<dbReference type="AlphaFoldDB" id="A0A5N6K4V0"/>
<feature type="region of interest" description="Disordered" evidence="1">
    <location>
        <begin position="178"/>
        <end position="198"/>
    </location>
</feature>
<dbReference type="OrthoDB" id="3479229at2759"/>
<keyword evidence="3" id="KW-1185">Reference proteome</keyword>
<name>A0A5N6K4V0_MONLA</name>
<reference evidence="2 3" key="1">
    <citation type="submission" date="2019-06" db="EMBL/GenBank/DDBJ databases">
        <title>Genome Sequence of the Brown Rot Fungal Pathogen Monilinia laxa.</title>
        <authorList>
            <person name="De Miccolis Angelini R.M."/>
            <person name="Landi L."/>
            <person name="Abate D."/>
            <person name="Pollastro S."/>
            <person name="Romanazzi G."/>
            <person name="Faretra F."/>
        </authorList>
    </citation>
    <scope>NUCLEOTIDE SEQUENCE [LARGE SCALE GENOMIC DNA]</scope>
    <source>
        <strain evidence="2 3">Mlax316</strain>
    </source>
</reference>
<protein>
    <submittedName>
        <fullName evidence="2">Uncharacterized protein</fullName>
    </submittedName>
</protein>
<organism evidence="2 3">
    <name type="scientific">Monilinia laxa</name>
    <name type="common">Brown rot fungus</name>
    <name type="synonym">Sclerotinia laxa</name>
    <dbReference type="NCBI Taxonomy" id="61186"/>
    <lineage>
        <taxon>Eukaryota</taxon>
        <taxon>Fungi</taxon>
        <taxon>Dikarya</taxon>
        <taxon>Ascomycota</taxon>
        <taxon>Pezizomycotina</taxon>
        <taxon>Leotiomycetes</taxon>
        <taxon>Helotiales</taxon>
        <taxon>Sclerotiniaceae</taxon>
        <taxon>Monilinia</taxon>
    </lineage>
</organism>